<dbReference type="Pfam" id="PF04055">
    <property type="entry name" value="Radical_SAM"/>
    <property type="match status" value="1"/>
</dbReference>
<dbReference type="GO" id="GO:0051539">
    <property type="term" value="F:4 iron, 4 sulfur cluster binding"/>
    <property type="evidence" value="ECO:0007669"/>
    <property type="project" value="UniProtKB-KW"/>
</dbReference>
<evidence type="ECO:0000256" key="3">
    <source>
        <dbReference type="ARBA" id="ARBA00022723"/>
    </source>
</evidence>
<evidence type="ECO:0000259" key="6">
    <source>
        <dbReference type="PROSITE" id="PS51918"/>
    </source>
</evidence>
<dbReference type="GO" id="GO:0051537">
    <property type="term" value="F:2 iron, 2 sulfur cluster binding"/>
    <property type="evidence" value="ECO:0007669"/>
    <property type="project" value="TreeGrafter"/>
</dbReference>
<keyword evidence="7" id="KW-0808">Transferase</keyword>
<dbReference type="EMBL" id="VSSQ01000016">
    <property type="protein sequence ID" value="MPL62040.1"/>
    <property type="molecule type" value="Genomic_DNA"/>
</dbReference>
<feature type="domain" description="Radical SAM core" evidence="6">
    <location>
        <begin position="29"/>
        <end position="246"/>
    </location>
</feature>
<organism evidence="7">
    <name type="scientific">bioreactor metagenome</name>
    <dbReference type="NCBI Taxonomy" id="1076179"/>
    <lineage>
        <taxon>unclassified sequences</taxon>
        <taxon>metagenomes</taxon>
        <taxon>ecological metagenomes</taxon>
    </lineage>
</organism>
<dbReference type="GO" id="GO:0004076">
    <property type="term" value="F:biotin synthase activity"/>
    <property type="evidence" value="ECO:0007669"/>
    <property type="project" value="UniProtKB-EC"/>
</dbReference>
<evidence type="ECO:0000256" key="2">
    <source>
        <dbReference type="ARBA" id="ARBA00022691"/>
    </source>
</evidence>
<dbReference type="InterPro" id="IPR013785">
    <property type="entry name" value="Aldolase_TIM"/>
</dbReference>
<reference evidence="7" key="1">
    <citation type="submission" date="2019-08" db="EMBL/GenBank/DDBJ databases">
        <authorList>
            <person name="Kucharzyk K."/>
            <person name="Murdoch R.W."/>
            <person name="Higgins S."/>
            <person name="Loffler F."/>
        </authorList>
    </citation>
    <scope>NUCLEOTIDE SEQUENCE</scope>
</reference>
<dbReference type="InterPro" id="IPR006638">
    <property type="entry name" value="Elp3/MiaA/NifB-like_rSAM"/>
</dbReference>
<evidence type="ECO:0000256" key="1">
    <source>
        <dbReference type="ARBA" id="ARBA00022485"/>
    </source>
</evidence>
<accession>A0A644T5C2</accession>
<dbReference type="SFLD" id="SFLDS00029">
    <property type="entry name" value="Radical_SAM"/>
    <property type="match status" value="1"/>
</dbReference>
<evidence type="ECO:0000256" key="5">
    <source>
        <dbReference type="ARBA" id="ARBA00023014"/>
    </source>
</evidence>
<dbReference type="SUPFAM" id="SSF102114">
    <property type="entry name" value="Radical SAM enzymes"/>
    <property type="match status" value="1"/>
</dbReference>
<protein>
    <submittedName>
        <fullName evidence="7">Biotin synthase</fullName>
        <ecNumber evidence="7">2.8.1.6</ecNumber>
    </submittedName>
</protein>
<evidence type="ECO:0000256" key="4">
    <source>
        <dbReference type="ARBA" id="ARBA00023004"/>
    </source>
</evidence>
<dbReference type="PANTHER" id="PTHR22976:SF2">
    <property type="entry name" value="BIOTIN SYNTHASE, MITOCHONDRIAL"/>
    <property type="match status" value="1"/>
</dbReference>
<keyword evidence="5" id="KW-0411">Iron-sulfur</keyword>
<evidence type="ECO:0000313" key="7">
    <source>
        <dbReference type="EMBL" id="MPL62040.1"/>
    </source>
</evidence>
<dbReference type="GO" id="GO:0046872">
    <property type="term" value="F:metal ion binding"/>
    <property type="evidence" value="ECO:0007669"/>
    <property type="project" value="UniProtKB-KW"/>
</dbReference>
<dbReference type="NCBIfam" id="NF004911">
    <property type="entry name" value="PRK06267.1"/>
    <property type="match status" value="1"/>
</dbReference>
<dbReference type="InterPro" id="IPR058240">
    <property type="entry name" value="rSAM_sf"/>
</dbReference>
<dbReference type="EC" id="2.8.1.6" evidence="7"/>
<keyword evidence="2" id="KW-0949">S-adenosyl-L-methionine</keyword>
<comment type="caution">
    <text evidence="7">The sequence shown here is derived from an EMBL/GenBank/DDBJ whole genome shotgun (WGS) entry which is preliminary data.</text>
</comment>
<keyword evidence="1" id="KW-0004">4Fe-4S</keyword>
<dbReference type="GO" id="GO:0009102">
    <property type="term" value="P:biotin biosynthetic process"/>
    <property type="evidence" value="ECO:0007669"/>
    <property type="project" value="InterPro"/>
</dbReference>
<dbReference type="AlphaFoldDB" id="A0A644T5C2"/>
<dbReference type="PANTHER" id="PTHR22976">
    <property type="entry name" value="BIOTIN SYNTHASE"/>
    <property type="match status" value="1"/>
</dbReference>
<keyword evidence="4" id="KW-0408">Iron</keyword>
<dbReference type="SMART" id="SM00729">
    <property type="entry name" value="Elp3"/>
    <property type="match status" value="1"/>
</dbReference>
<dbReference type="InterPro" id="IPR002684">
    <property type="entry name" value="Biotin_synth/BioAB"/>
</dbReference>
<sequence>MVNQMKYIDKIKNFEILDLINKANKLSIKKGYDQISLERAIFLSWWCEKGDCSFCYMSTQKNKIKDPKKAKRKIESILAESELCKRLGWNIEFLSGGYESFNTAEIREIAKKIYDITNNQVWLNIGITNDLEEYNEEIIGITGAVETANPILHNKVCPSKSLNDIGNMLDKAGDLGFKKAITIILGLGETPEDVNYLINYIKDHKIDRIIFYSLNPHKDTEFEKSSQPASLYYAGIVSTIRLIFPDIEIICGTWTDNLANIGPLILSGANGITKFPLFKMFGTKYGKRVEEEVFWAGRKLKGTFTDKKQLGNMESEYLSDLNPFIKRYIKESLNDKY</sequence>
<proteinExistence type="predicted"/>
<gene>
    <name evidence="7" type="primary">bioB_2</name>
    <name evidence="7" type="ORF">SDC9_07636</name>
</gene>
<keyword evidence="3" id="KW-0479">Metal-binding</keyword>
<dbReference type="CDD" id="cd01335">
    <property type="entry name" value="Radical_SAM"/>
    <property type="match status" value="1"/>
</dbReference>
<dbReference type="Gene3D" id="3.20.20.70">
    <property type="entry name" value="Aldolase class I"/>
    <property type="match status" value="1"/>
</dbReference>
<dbReference type="PROSITE" id="PS51918">
    <property type="entry name" value="RADICAL_SAM"/>
    <property type="match status" value="1"/>
</dbReference>
<name>A0A644T5C2_9ZZZZ</name>
<dbReference type="InterPro" id="IPR007197">
    <property type="entry name" value="rSAM"/>
</dbReference>